<dbReference type="SMART" id="SM00060">
    <property type="entry name" value="FN3"/>
    <property type="match status" value="1"/>
</dbReference>
<organism evidence="6 7">
    <name type="scientific">Nocardioides zhouii</name>
    <dbReference type="NCBI Taxonomy" id="1168729"/>
    <lineage>
        <taxon>Bacteria</taxon>
        <taxon>Bacillati</taxon>
        <taxon>Actinomycetota</taxon>
        <taxon>Actinomycetes</taxon>
        <taxon>Propionibacteriales</taxon>
        <taxon>Nocardioidaceae</taxon>
        <taxon>Nocardioides</taxon>
    </lineage>
</organism>
<dbReference type="SUPFAM" id="SSF55846">
    <property type="entry name" value="N-acetylmuramoyl-L-alanine amidase-like"/>
    <property type="match status" value="1"/>
</dbReference>
<dbReference type="CDD" id="cd06583">
    <property type="entry name" value="PGRP"/>
    <property type="match status" value="1"/>
</dbReference>
<dbReference type="Pfam" id="PF01510">
    <property type="entry name" value="Amidase_2"/>
    <property type="match status" value="1"/>
</dbReference>
<keyword evidence="3" id="KW-0624">Polysaccharide degradation</keyword>
<reference evidence="6 7" key="1">
    <citation type="submission" date="2019-01" db="EMBL/GenBank/DDBJ databases">
        <title>Novel species of Nocardioides.</title>
        <authorList>
            <person name="Liu Q."/>
            <person name="X Y.-H."/>
        </authorList>
    </citation>
    <scope>NUCLEOTIDE SEQUENCE [LARGE SCALE GENOMIC DNA]</scope>
    <source>
        <strain evidence="6 7">HLT2-9</strain>
    </source>
</reference>
<evidence type="ECO:0000259" key="5">
    <source>
        <dbReference type="PROSITE" id="PS50853"/>
    </source>
</evidence>
<dbReference type="InterPro" id="IPR036505">
    <property type="entry name" value="Amidase/PGRP_sf"/>
</dbReference>
<dbReference type="InterPro" id="IPR003961">
    <property type="entry name" value="FN3_dom"/>
</dbReference>
<dbReference type="OrthoDB" id="514320at2"/>
<comment type="similarity">
    <text evidence="1">Belongs to the N-acetylmuramoyl-L-alanine amidase 2 family.</text>
</comment>
<keyword evidence="2" id="KW-0326">Glycosidase</keyword>
<dbReference type="Gene3D" id="3.40.80.10">
    <property type="entry name" value="Peptidoglycan recognition protein-like"/>
    <property type="match status" value="1"/>
</dbReference>
<dbReference type="AlphaFoldDB" id="A0A4Q2SSC9"/>
<dbReference type="InterPro" id="IPR006619">
    <property type="entry name" value="PGRP_domain_met/bac"/>
</dbReference>
<dbReference type="GO" id="GO:0000272">
    <property type="term" value="P:polysaccharide catabolic process"/>
    <property type="evidence" value="ECO:0007669"/>
    <property type="project" value="UniProtKB-KW"/>
</dbReference>
<dbReference type="Pfam" id="PF00041">
    <property type="entry name" value="fn3"/>
    <property type="match status" value="1"/>
</dbReference>
<evidence type="ECO:0000256" key="2">
    <source>
        <dbReference type="ARBA" id="ARBA00023295"/>
    </source>
</evidence>
<dbReference type="PANTHER" id="PTHR11022">
    <property type="entry name" value="PEPTIDOGLYCAN RECOGNITION PROTEIN"/>
    <property type="match status" value="1"/>
</dbReference>
<keyword evidence="2" id="KW-0378">Hydrolase</keyword>
<dbReference type="InterPro" id="IPR015510">
    <property type="entry name" value="PGRP"/>
</dbReference>
<name>A0A4Q2SSC9_9ACTN</name>
<dbReference type="EMBL" id="SDWV01000016">
    <property type="protein sequence ID" value="RYC07284.1"/>
    <property type="molecule type" value="Genomic_DNA"/>
</dbReference>
<keyword evidence="4" id="KW-0472">Membrane</keyword>
<dbReference type="SUPFAM" id="SSF49265">
    <property type="entry name" value="Fibronectin type III"/>
    <property type="match status" value="1"/>
</dbReference>
<dbReference type="PROSITE" id="PS50853">
    <property type="entry name" value="FN3"/>
    <property type="match status" value="1"/>
</dbReference>
<dbReference type="GO" id="GO:0008745">
    <property type="term" value="F:N-acetylmuramoyl-L-alanine amidase activity"/>
    <property type="evidence" value="ECO:0007669"/>
    <property type="project" value="InterPro"/>
</dbReference>
<sequence length="524" mass="55764">MAPPALRSIACGKAAIVGSSPRSRLCRLTTRNRTVSGDLTASPTPTLAGNGRSAGTRGGRLLYHERMRRTIGFVIISCMSSVLSVVLPSFATAVDRTAPMRAEQVTAGVAASRVFQLPVRAEFVAPYWRGNPRAQVTLAFSLDGVHFGKPVEAGRDEIGLARHDGTTYGAIRNADGAVAVRVVTDRPLGSLTVLGLSDGAITTHRTVRFQIAESSQAATTQPLVEPRSAWGADPQYMTWTPAFYATKKLVVHHTDTSHDYADRAGAESQIRAIYYYHSVTQGWGDIGYNFLIDKFGNIYEGRYSRDYAGANPSGDDLDGRGVTGAHTQGWNSGTVGIAMLGTYTDADVTPAARQALESLLAWEASRNGIDPQATQAFVNPVSGATITTANIASHRDYAATLCPGDAFYATLPTIRRDVAARIGGTTPPADTTAPSAPLSLTATGGKNRVTLTWKPSTDDTAVTGYQIWRSQNGSTTFALVADSTGTSYVDSGLQRRTSYTYKVRAYDAPLNLSGFSNSSTAKTS</sequence>
<dbReference type="Proteomes" id="UP000291101">
    <property type="component" value="Unassembled WGS sequence"/>
</dbReference>
<evidence type="ECO:0000256" key="3">
    <source>
        <dbReference type="ARBA" id="ARBA00023326"/>
    </source>
</evidence>
<dbReference type="InterPro" id="IPR013783">
    <property type="entry name" value="Ig-like_fold"/>
</dbReference>
<dbReference type="GO" id="GO:0009253">
    <property type="term" value="P:peptidoglycan catabolic process"/>
    <property type="evidence" value="ECO:0007669"/>
    <property type="project" value="InterPro"/>
</dbReference>
<dbReference type="InterPro" id="IPR036116">
    <property type="entry name" value="FN3_sf"/>
</dbReference>
<evidence type="ECO:0000313" key="7">
    <source>
        <dbReference type="Proteomes" id="UP000291101"/>
    </source>
</evidence>
<dbReference type="InterPro" id="IPR002502">
    <property type="entry name" value="Amidase_domain"/>
</dbReference>
<feature type="domain" description="Fibronectin type-III" evidence="5">
    <location>
        <begin position="433"/>
        <end position="524"/>
    </location>
</feature>
<accession>A0A4Q2SSC9</accession>
<evidence type="ECO:0000256" key="4">
    <source>
        <dbReference type="SAM" id="Phobius"/>
    </source>
</evidence>
<dbReference type="GO" id="GO:0008270">
    <property type="term" value="F:zinc ion binding"/>
    <property type="evidence" value="ECO:0007669"/>
    <property type="project" value="InterPro"/>
</dbReference>
<dbReference type="SMART" id="SM00701">
    <property type="entry name" value="PGRP"/>
    <property type="match status" value="1"/>
</dbReference>
<comment type="caution">
    <text evidence="6">The sequence shown here is derived from an EMBL/GenBank/DDBJ whole genome shotgun (WGS) entry which is preliminary data.</text>
</comment>
<dbReference type="GO" id="GO:0016798">
    <property type="term" value="F:hydrolase activity, acting on glycosyl bonds"/>
    <property type="evidence" value="ECO:0007669"/>
    <property type="project" value="UniProtKB-KW"/>
</dbReference>
<dbReference type="CDD" id="cd00063">
    <property type="entry name" value="FN3"/>
    <property type="match status" value="1"/>
</dbReference>
<evidence type="ECO:0000256" key="1">
    <source>
        <dbReference type="ARBA" id="ARBA00007553"/>
    </source>
</evidence>
<feature type="transmembrane region" description="Helical" evidence="4">
    <location>
        <begin position="70"/>
        <end position="91"/>
    </location>
</feature>
<dbReference type="SMART" id="SM00644">
    <property type="entry name" value="Ami_2"/>
    <property type="match status" value="1"/>
</dbReference>
<proteinExistence type="inferred from homology"/>
<protein>
    <recommendedName>
        <fullName evidence="5">Fibronectin type-III domain-containing protein</fullName>
    </recommendedName>
</protein>
<keyword evidence="4" id="KW-0812">Transmembrane</keyword>
<keyword evidence="3" id="KW-0119">Carbohydrate metabolism</keyword>
<gene>
    <name evidence="6" type="ORF">EUA94_15515</name>
</gene>
<keyword evidence="4" id="KW-1133">Transmembrane helix</keyword>
<dbReference type="Gene3D" id="2.60.40.10">
    <property type="entry name" value="Immunoglobulins"/>
    <property type="match status" value="1"/>
</dbReference>
<keyword evidence="7" id="KW-1185">Reference proteome</keyword>
<evidence type="ECO:0000313" key="6">
    <source>
        <dbReference type="EMBL" id="RYC07284.1"/>
    </source>
</evidence>
<dbReference type="PANTHER" id="PTHR11022:SF41">
    <property type="entry name" value="PEPTIDOGLYCAN-RECOGNITION PROTEIN LC-RELATED"/>
    <property type="match status" value="1"/>
</dbReference>